<comment type="similarity">
    <text evidence="1">Belongs to the 'GDXG' lipolytic enzyme family.</text>
</comment>
<dbReference type="InterPro" id="IPR002168">
    <property type="entry name" value="Lipase_GDXG_HIS_AS"/>
</dbReference>
<evidence type="ECO:0000256" key="2">
    <source>
        <dbReference type="ARBA" id="ARBA00022801"/>
    </source>
</evidence>
<keyword evidence="5" id="KW-1185">Reference proteome</keyword>
<dbReference type="PANTHER" id="PTHR48081:SF8">
    <property type="entry name" value="ALPHA_BETA HYDROLASE FOLD-3 DOMAIN-CONTAINING PROTEIN-RELATED"/>
    <property type="match status" value="1"/>
</dbReference>
<dbReference type="GO" id="GO:0016787">
    <property type="term" value="F:hydrolase activity"/>
    <property type="evidence" value="ECO:0007669"/>
    <property type="project" value="UniProtKB-KW"/>
</dbReference>
<dbReference type="SUPFAM" id="SSF53474">
    <property type="entry name" value="alpha/beta-Hydrolases"/>
    <property type="match status" value="1"/>
</dbReference>
<dbReference type="OMA" id="GWIALNW"/>
<evidence type="ECO:0000313" key="5">
    <source>
        <dbReference type="Proteomes" id="UP000242180"/>
    </source>
</evidence>
<dbReference type="PROSITE" id="PS01173">
    <property type="entry name" value="LIPASE_GDXG_HIS"/>
    <property type="match status" value="1"/>
</dbReference>
<evidence type="ECO:0000256" key="1">
    <source>
        <dbReference type="ARBA" id="ARBA00010515"/>
    </source>
</evidence>
<dbReference type="InterPro" id="IPR029058">
    <property type="entry name" value="AB_hydrolase_fold"/>
</dbReference>
<protein>
    <submittedName>
        <fullName evidence="4">Alpha/Beta hydrolase protein</fullName>
    </submittedName>
</protein>
<keyword evidence="2 4" id="KW-0378">Hydrolase</keyword>
<evidence type="ECO:0000259" key="3">
    <source>
        <dbReference type="Pfam" id="PF07859"/>
    </source>
</evidence>
<accession>A0A1X2HGS5</accession>
<reference evidence="4 5" key="1">
    <citation type="submission" date="2016-07" db="EMBL/GenBank/DDBJ databases">
        <title>Pervasive Adenine N6-methylation of Active Genes in Fungi.</title>
        <authorList>
            <consortium name="DOE Joint Genome Institute"/>
            <person name="Mondo S.J."/>
            <person name="Dannebaum R.O."/>
            <person name="Kuo R.C."/>
            <person name="Labutti K."/>
            <person name="Haridas S."/>
            <person name="Kuo A."/>
            <person name="Salamov A."/>
            <person name="Ahrendt S.R."/>
            <person name="Lipzen A."/>
            <person name="Sullivan W."/>
            <person name="Andreopoulos W.B."/>
            <person name="Clum A."/>
            <person name="Lindquist E."/>
            <person name="Daum C."/>
            <person name="Ramamoorthy G.K."/>
            <person name="Gryganskyi A."/>
            <person name="Culley D."/>
            <person name="Magnuson J.K."/>
            <person name="James T.Y."/>
            <person name="O'Malley M.A."/>
            <person name="Stajich J.E."/>
            <person name="Spatafora J.W."/>
            <person name="Visel A."/>
            <person name="Grigoriev I.V."/>
        </authorList>
    </citation>
    <scope>NUCLEOTIDE SEQUENCE [LARGE SCALE GENOMIC DNA]</scope>
    <source>
        <strain evidence="4 5">NRRL 2496</strain>
    </source>
</reference>
<sequence length="322" mass="35543">MTSDQPAVHPLYAEHLAKLKDIPVQDLSLLEMRQAAEAIFKYDSLPEVHLQEVNINSSDGREVELTIARPLDTENVSLPVLLFIHGGGFSVCSKHTHAVYMHELCVRARIGVVFVSYGLAPEVKYPGGLEDCYAALQWIVSQGKSYHLDANKVAVAGDSSGGNMSAALTYLTKERGCGHLLNAQILFNPLTSMMTQHYASYDQFGKNNDYSLSSNSVKNCVDRYINDASELNDKLVTPQVATLEDMQGLPPALVITAECDMLRDEGEEYSRKLTEAGVDCTAVRFIGAIHGFVMLSAKTPQREMALNLMARYLKDIFSETMK</sequence>
<dbReference type="InParanoid" id="A0A1X2HGS5"/>
<feature type="domain" description="Alpha/beta hydrolase fold-3" evidence="3">
    <location>
        <begin position="81"/>
        <end position="293"/>
    </location>
</feature>
<dbReference type="Pfam" id="PF07859">
    <property type="entry name" value="Abhydrolase_3"/>
    <property type="match status" value="1"/>
</dbReference>
<organism evidence="4 5">
    <name type="scientific">Syncephalastrum racemosum</name>
    <name type="common">Filamentous fungus</name>
    <dbReference type="NCBI Taxonomy" id="13706"/>
    <lineage>
        <taxon>Eukaryota</taxon>
        <taxon>Fungi</taxon>
        <taxon>Fungi incertae sedis</taxon>
        <taxon>Mucoromycota</taxon>
        <taxon>Mucoromycotina</taxon>
        <taxon>Mucoromycetes</taxon>
        <taxon>Mucorales</taxon>
        <taxon>Syncephalastraceae</taxon>
        <taxon>Syncephalastrum</taxon>
    </lineage>
</organism>
<dbReference type="PANTHER" id="PTHR48081">
    <property type="entry name" value="AB HYDROLASE SUPERFAMILY PROTEIN C4A8.06C"/>
    <property type="match status" value="1"/>
</dbReference>
<dbReference type="AlphaFoldDB" id="A0A1X2HGS5"/>
<comment type="caution">
    <text evidence="4">The sequence shown here is derived from an EMBL/GenBank/DDBJ whole genome shotgun (WGS) entry which is preliminary data.</text>
</comment>
<dbReference type="EMBL" id="MCGN01000004">
    <property type="protein sequence ID" value="ORY98118.1"/>
    <property type="molecule type" value="Genomic_DNA"/>
</dbReference>
<dbReference type="OrthoDB" id="408631at2759"/>
<dbReference type="STRING" id="13706.A0A1X2HGS5"/>
<evidence type="ECO:0000313" key="4">
    <source>
        <dbReference type="EMBL" id="ORY98118.1"/>
    </source>
</evidence>
<dbReference type="InterPro" id="IPR050300">
    <property type="entry name" value="GDXG_lipolytic_enzyme"/>
</dbReference>
<dbReference type="Gene3D" id="3.40.50.1820">
    <property type="entry name" value="alpha/beta hydrolase"/>
    <property type="match status" value="1"/>
</dbReference>
<dbReference type="InterPro" id="IPR013094">
    <property type="entry name" value="AB_hydrolase_3"/>
</dbReference>
<name>A0A1X2HGS5_SYNRA</name>
<dbReference type="Proteomes" id="UP000242180">
    <property type="component" value="Unassembled WGS sequence"/>
</dbReference>
<gene>
    <name evidence="4" type="ORF">BCR43DRAFT_524177</name>
</gene>
<proteinExistence type="inferred from homology"/>
<dbReference type="FunCoup" id="A0A1X2HGS5">
    <property type="interactions" value="94"/>
</dbReference>